<keyword evidence="1" id="KW-0805">Transcription regulation</keyword>
<name>A0A9X1QJV9_9SPHN</name>
<dbReference type="RefSeq" id="WP_235066908.1">
    <property type="nucleotide sequence ID" value="NZ_JAKFGM010000001.1"/>
</dbReference>
<comment type="caution">
    <text evidence="5">The sequence shown here is derived from an EMBL/GenBank/DDBJ whole genome shotgun (WGS) entry which is preliminary data.</text>
</comment>
<evidence type="ECO:0000256" key="1">
    <source>
        <dbReference type="ARBA" id="ARBA00023015"/>
    </source>
</evidence>
<dbReference type="GO" id="GO:0003700">
    <property type="term" value="F:DNA-binding transcription factor activity"/>
    <property type="evidence" value="ECO:0007669"/>
    <property type="project" value="InterPro"/>
</dbReference>
<gene>
    <name evidence="5" type="ORF">LVY65_05115</name>
</gene>
<keyword evidence="6" id="KW-1185">Reference proteome</keyword>
<dbReference type="InterPro" id="IPR018062">
    <property type="entry name" value="HTH_AraC-typ_CS"/>
</dbReference>
<sequence>MTFAPYRGCRYDPVMEIAPPIRENSRQRLAETELFVVDEVRAIHELPPSGLNTRRQLAIPTAGTFEYRVGRRTSWLDPTRLLFAEAGEEFADHHPIPGVGHASVIIAPAEVLLDELSDLARSAFADRVRSSPLRLQMLVQLLRRNPDRLAHDEIASELLLLALGASGRVAAEDSRCARRAKAILHAASGERLTLGAIAAMLDVSPIYLTQAFKRSEGLPLYRYQTRLRLSKALAALPEQEDITELALDLGFSSHSHFTATFRAALGVTPSDYRNGALPRNDAAALLAA</sequence>
<keyword evidence="3" id="KW-0804">Transcription</keyword>
<dbReference type="SUPFAM" id="SSF46689">
    <property type="entry name" value="Homeodomain-like"/>
    <property type="match status" value="2"/>
</dbReference>
<dbReference type="Proteomes" id="UP001139410">
    <property type="component" value="Unassembled WGS sequence"/>
</dbReference>
<accession>A0A9X1QJV9</accession>
<dbReference type="InterPro" id="IPR020449">
    <property type="entry name" value="Tscrpt_reg_AraC-type_HTH"/>
</dbReference>
<dbReference type="EMBL" id="JAKFGM010000001">
    <property type="protein sequence ID" value="MCF2514445.1"/>
    <property type="molecule type" value="Genomic_DNA"/>
</dbReference>
<protein>
    <submittedName>
        <fullName evidence="5">Helix-turn-helix transcriptional regulator</fullName>
    </submittedName>
</protein>
<dbReference type="PRINTS" id="PR00032">
    <property type="entry name" value="HTHARAC"/>
</dbReference>
<dbReference type="AlphaFoldDB" id="A0A9X1QJV9"/>
<dbReference type="PANTHER" id="PTHR46796">
    <property type="entry name" value="HTH-TYPE TRANSCRIPTIONAL ACTIVATOR RHAS-RELATED"/>
    <property type="match status" value="1"/>
</dbReference>
<proteinExistence type="predicted"/>
<dbReference type="PROSITE" id="PS00041">
    <property type="entry name" value="HTH_ARAC_FAMILY_1"/>
    <property type="match status" value="1"/>
</dbReference>
<evidence type="ECO:0000259" key="4">
    <source>
        <dbReference type="PROSITE" id="PS01124"/>
    </source>
</evidence>
<evidence type="ECO:0000313" key="5">
    <source>
        <dbReference type="EMBL" id="MCF2514445.1"/>
    </source>
</evidence>
<evidence type="ECO:0000313" key="6">
    <source>
        <dbReference type="Proteomes" id="UP001139410"/>
    </source>
</evidence>
<evidence type="ECO:0000256" key="2">
    <source>
        <dbReference type="ARBA" id="ARBA00023125"/>
    </source>
</evidence>
<dbReference type="Gene3D" id="1.10.10.60">
    <property type="entry name" value="Homeodomain-like"/>
    <property type="match status" value="2"/>
</dbReference>
<dbReference type="InterPro" id="IPR018060">
    <property type="entry name" value="HTH_AraC"/>
</dbReference>
<dbReference type="Pfam" id="PF12833">
    <property type="entry name" value="HTH_18"/>
    <property type="match status" value="1"/>
</dbReference>
<dbReference type="InterPro" id="IPR050204">
    <property type="entry name" value="AraC_XylS_family_regulators"/>
</dbReference>
<dbReference type="SMART" id="SM00342">
    <property type="entry name" value="HTH_ARAC"/>
    <property type="match status" value="1"/>
</dbReference>
<dbReference type="PROSITE" id="PS01124">
    <property type="entry name" value="HTH_ARAC_FAMILY_2"/>
    <property type="match status" value="1"/>
</dbReference>
<organism evidence="5 6">
    <name type="scientific">Sphingomonas cremea</name>
    <dbReference type="NCBI Taxonomy" id="2904799"/>
    <lineage>
        <taxon>Bacteria</taxon>
        <taxon>Pseudomonadati</taxon>
        <taxon>Pseudomonadota</taxon>
        <taxon>Alphaproteobacteria</taxon>
        <taxon>Sphingomonadales</taxon>
        <taxon>Sphingomonadaceae</taxon>
        <taxon>Sphingomonas</taxon>
    </lineage>
</organism>
<reference evidence="5" key="1">
    <citation type="submission" date="2022-01" db="EMBL/GenBank/DDBJ databases">
        <authorList>
            <person name="Jo J.-H."/>
            <person name="Im W.-T."/>
        </authorList>
    </citation>
    <scope>NUCLEOTIDE SEQUENCE</scope>
    <source>
        <strain evidence="5">G124</strain>
    </source>
</reference>
<feature type="domain" description="HTH araC/xylS-type" evidence="4">
    <location>
        <begin position="178"/>
        <end position="275"/>
    </location>
</feature>
<dbReference type="InterPro" id="IPR009057">
    <property type="entry name" value="Homeodomain-like_sf"/>
</dbReference>
<keyword evidence="2" id="KW-0238">DNA-binding</keyword>
<dbReference type="GO" id="GO:0043565">
    <property type="term" value="F:sequence-specific DNA binding"/>
    <property type="evidence" value="ECO:0007669"/>
    <property type="project" value="InterPro"/>
</dbReference>
<evidence type="ECO:0000256" key="3">
    <source>
        <dbReference type="ARBA" id="ARBA00023163"/>
    </source>
</evidence>